<name>A0A498QGN7_9MYCO</name>
<proteinExistence type="predicted"/>
<evidence type="ECO:0000256" key="1">
    <source>
        <dbReference type="SAM" id="MobiDB-lite"/>
    </source>
</evidence>
<dbReference type="EMBL" id="UPHP01000158">
    <property type="protein sequence ID" value="VBA44441.1"/>
    <property type="molecule type" value="Genomic_DNA"/>
</dbReference>
<organism evidence="2 3">
    <name type="scientific">Mycobacterium attenuatum</name>
    <dbReference type="NCBI Taxonomy" id="2341086"/>
    <lineage>
        <taxon>Bacteria</taxon>
        <taxon>Bacillati</taxon>
        <taxon>Actinomycetota</taxon>
        <taxon>Actinomycetes</taxon>
        <taxon>Mycobacteriales</taxon>
        <taxon>Mycobacteriaceae</taxon>
        <taxon>Mycobacterium</taxon>
    </lineage>
</organism>
<gene>
    <name evidence="2" type="ORF">LAUMK136_05631</name>
</gene>
<feature type="region of interest" description="Disordered" evidence="1">
    <location>
        <begin position="1"/>
        <end position="20"/>
    </location>
</feature>
<keyword evidence="3" id="KW-1185">Reference proteome</keyword>
<feature type="compositionally biased region" description="Polar residues" evidence="1">
    <location>
        <begin position="1"/>
        <end position="11"/>
    </location>
</feature>
<feature type="region of interest" description="Disordered" evidence="1">
    <location>
        <begin position="59"/>
        <end position="82"/>
    </location>
</feature>
<reference evidence="2 3" key="1">
    <citation type="submission" date="2018-09" db="EMBL/GenBank/DDBJ databases">
        <authorList>
            <person name="Tagini F."/>
        </authorList>
    </citation>
    <scope>NUCLEOTIDE SEQUENCE [LARGE SCALE GENOMIC DNA]</scope>
    <source>
        <strain evidence="2 3">MK136</strain>
    </source>
</reference>
<dbReference type="Proteomes" id="UP000273307">
    <property type="component" value="Unassembled WGS sequence"/>
</dbReference>
<sequence length="82" mass="8633">MPVRASNQSRPSRAIPASSDADGAHIHLACSRGPVSVSTVTALTSTVCISGIGKPALLLPEPNSQMRQPFSAAWADEPRRPR</sequence>
<dbReference type="AlphaFoldDB" id="A0A498QGN7"/>
<protein>
    <submittedName>
        <fullName evidence="2">Uncharacterized protein</fullName>
    </submittedName>
</protein>
<evidence type="ECO:0000313" key="3">
    <source>
        <dbReference type="Proteomes" id="UP000273307"/>
    </source>
</evidence>
<evidence type="ECO:0000313" key="2">
    <source>
        <dbReference type="EMBL" id="VBA44441.1"/>
    </source>
</evidence>
<accession>A0A498QGN7</accession>